<gene>
    <name evidence="12" type="primary">LOC100824291</name>
    <name evidence="11" type="ORF">BRADI_3g49680v3</name>
</gene>
<dbReference type="GO" id="GO:0016787">
    <property type="term" value="F:hydrolase activity"/>
    <property type="evidence" value="ECO:0007669"/>
    <property type="project" value="UniProtKB-KW"/>
</dbReference>
<dbReference type="KEGG" id="bdi:100824291"/>
<evidence type="ECO:0000256" key="4">
    <source>
        <dbReference type="ARBA" id="ARBA00022806"/>
    </source>
</evidence>
<dbReference type="PANTHER" id="PTHR47963:SF3">
    <property type="entry name" value="DEAD-BOX ATP-DEPENDENT RNA HELICASE 47, MITOCHONDRIAL"/>
    <property type="match status" value="1"/>
</dbReference>
<comment type="catalytic activity">
    <reaction evidence="6">
        <text>ATP + H2O = ADP + phosphate + H(+)</text>
        <dbReference type="Rhea" id="RHEA:13065"/>
        <dbReference type="ChEBI" id="CHEBI:15377"/>
        <dbReference type="ChEBI" id="CHEBI:15378"/>
        <dbReference type="ChEBI" id="CHEBI:30616"/>
        <dbReference type="ChEBI" id="CHEBI:43474"/>
        <dbReference type="ChEBI" id="CHEBI:456216"/>
        <dbReference type="EC" id="3.6.4.13"/>
    </reaction>
</comment>
<dbReference type="OrthoDB" id="10256233at2759"/>
<evidence type="ECO:0000259" key="8">
    <source>
        <dbReference type="PROSITE" id="PS51192"/>
    </source>
</evidence>
<evidence type="ECO:0000256" key="1">
    <source>
        <dbReference type="ARBA" id="ARBA00012552"/>
    </source>
</evidence>
<evidence type="ECO:0000313" key="12">
    <source>
        <dbReference type="EnsemblPlants" id="KQK00476"/>
    </source>
</evidence>
<evidence type="ECO:0000313" key="11">
    <source>
        <dbReference type="EMBL" id="KQK00476.1"/>
    </source>
</evidence>
<dbReference type="PROSITE" id="PS51194">
    <property type="entry name" value="HELICASE_CTER"/>
    <property type="match status" value="1"/>
</dbReference>
<reference evidence="12" key="3">
    <citation type="submission" date="2018-08" db="UniProtKB">
        <authorList>
            <consortium name="EnsemblPlants"/>
        </authorList>
    </citation>
    <scope>IDENTIFICATION</scope>
    <source>
        <strain evidence="12">cv. Bd21</strain>
    </source>
</reference>
<keyword evidence="4" id="KW-0347">Helicase</keyword>
<dbReference type="GO" id="GO:0010497">
    <property type="term" value="P:plasmodesmata-mediated intercellular transport"/>
    <property type="evidence" value="ECO:0007669"/>
    <property type="project" value="EnsemblPlants"/>
</dbReference>
<dbReference type="InterPro" id="IPR050547">
    <property type="entry name" value="DEAD_box_RNA_helicases"/>
</dbReference>
<dbReference type="Pfam" id="PF00270">
    <property type="entry name" value="DEAD"/>
    <property type="match status" value="1"/>
</dbReference>
<dbReference type="AlphaFoldDB" id="I1IBW7"/>
<dbReference type="CDD" id="cd18787">
    <property type="entry name" value="SF2_C_DEAD"/>
    <property type="match status" value="1"/>
</dbReference>
<dbReference type="eggNOG" id="KOG0327">
    <property type="taxonomic scope" value="Eukaryota"/>
</dbReference>
<dbReference type="EnsemblPlants" id="KQK00476">
    <property type="protein sequence ID" value="KQK00476"/>
    <property type="gene ID" value="BRADI_3g49680v3"/>
</dbReference>
<dbReference type="InterPro" id="IPR001650">
    <property type="entry name" value="Helicase_C-like"/>
</dbReference>
<keyword evidence="13" id="KW-1185">Reference proteome</keyword>
<feature type="domain" description="Helicase ATP-binding" evidence="8">
    <location>
        <begin position="163"/>
        <end position="364"/>
    </location>
</feature>
<evidence type="ECO:0000256" key="2">
    <source>
        <dbReference type="ARBA" id="ARBA00022741"/>
    </source>
</evidence>
<keyword evidence="3" id="KW-0378">Hydrolase</keyword>
<evidence type="ECO:0000259" key="9">
    <source>
        <dbReference type="PROSITE" id="PS51194"/>
    </source>
</evidence>
<dbReference type="SMART" id="SM00487">
    <property type="entry name" value="DEXDc"/>
    <property type="match status" value="1"/>
</dbReference>
<name>I1IBW7_BRADI</name>
<dbReference type="CDD" id="cd00268">
    <property type="entry name" value="DEADc"/>
    <property type="match status" value="1"/>
</dbReference>
<feature type="short sequence motif" description="Q motif" evidence="7">
    <location>
        <begin position="132"/>
        <end position="160"/>
    </location>
</feature>
<dbReference type="PROSITE" id="PS51192">
    <property type="entry name" value="HELICASE_ATP_BIND_1"/>
    <property type="match status" value="1"/>
</dbReference>
<evidence type="ECO:0000313" key="13">
    <source>
        <dbReference type="Proteomes" id="UP000008810"/>
    </source>
</evidence>
<accession>I1IBW7</accession>
<sequence length="575" mass="63219">MRLSIGQVHRNVLALASSRSCFVMGDHLPFRMMSLPRAAGFHQTAWRGSQIIEDKGSPLTLASLEVQSKADYVKKKRVPRTGGLKPSSRDSALNVKPKKVSSLSLKPAKSALPKVPVVRKKLKIDEALFSAKSFEEHDLPPLLIDRLNKEGLTSPTEVQSAAIPTISQKHDVVIQSYTGSGKTLAYILPILSEIGPLKRAREQGNSDKRSGIEAVIVAPSRELGMQIVREVEKILGPDDKRLVQQLVGGANRSRQEEALKKNKPIIVVGTPGRIAEISAAGKLQTHNCRFLVLDEVDQLLSFNYREDMHRILEHVGRKSGTSSSSGILGPLARRSDRQTILVSATIPFSVIRAARSWGHDPVLVRAKSVVPLDSIAAPRPVLSQGEPNSDSPSMSVNQAAVDSLPPSLEHYYCTSKAQHKVDTLRRCIYALEAQTVIAFMNNSKPLKDVVFKLEARGMKATELHGDLGKLARSTVLKKFKDGEFRVLVTNELSARGLDVPECDLVVNLDLPTDSTHYAHRAGRTGRLGRKGTVVSICEESEAFIMRKMRKQLAVPIKPCEFTEGQINVHKEEDVE</sequence>
<dbReference type="Gramene" id="KQK00476">
    <property type="protein sequence ID" value="KQK00476"/>
    <property type="gene ID" value="BRADI_3g49680v3"/>
</dbReference>
<evidence type="ECO:0000256" key="3">
    <source>
        <dbReference type="ARBA" id="ARBA00022801"/>
    </source>
</evidence>
<dbReference type="PANTHER" id="PTHR47963">
    <property type="entry name" value="DEAD-BOX ATP-DEPENDENT RNA HELICASE 47, MITOCHONDRIAL"/>
    <property type="match status" value="1"/>
</dbReference>
<dbReference type="GO" id="GO:0003723">
    <property type="term" value="F:RNA binding"/>
    <property type="evidence" value="ECO:0000318"/>
    <property type="project" value="GO_Central"/>
</dbReference>
<reference evidence="11 12" key="1">
    <citation type="journal article" date="2010" name="Nature">
        <title>Genome sequencing and analysis of the model grass Brachypodium distachyon.</title>
        <authorList>
            <consortium name="International Brachypodium Initiative"/>
        </authorList>
    </citation>
    <scope>NUCLEOTIDE SEQUENCE [LARGE SCALE GENOMIC DNA]</scope>
    <source>
        <strain evidence="11">Bd21</strain>
        <strain evidence="12">cv. Bd21</strain>
    </source>
</reference>
<evidence type="ECO:0000256" key="7">
    <source>
        <dbReference type="PROSITE-ProRule" id="PRU00552"/>
    </source>
</evidence>
<dbReference type="RefSeq" id="XP_003569945.1">
    <property type="nucleotide sequence ID" value="XM_003569897.4"/>
</dbReference>
<proteinExistence type="predicted"/>
<dbReference type="InterPro" id="IPR014001">
    <property type="entry name" value="Helicase_ATP-bd"/>
</dbReference>
<dbReference type="EMBL" id="CM000882">
    <property type="protein sequence ID" value="KQK00476.1"/>
    <property type="molecule type" value="Genomic_DNA"/>
</dbReference>
<dbReference type="OMA" id="KHYYCIS"/>
<dbReference type="Proteomes" id="UP000008810">
    <property type="component" value="Chromosome 3"/>
</dbReference>
<dbReference type="GeneID" id="100824291"/>
<dbReference type="Pfam" id="PF00271">
    <property type="entry name" value="Helicase_C"/>
    <property type="match status" value="1"/>
</dbReference>
<feature type="domain" description="Helicase C-terminal" evidence="9">
    <location>
        <begin position="423"/>
        <end position="567"/>
    </location>
</feature>
<dbReference type="GO" id="GO:0003724">
    <property type="term" value="F:RNA helicase activity"/>
    <property type="evidence" value="ECO:0000318"/>
    <property type="project" value="GO_Central"/>
</dbReference>
<reference evidence="11" key="2">
    <citation type="submission" date="2017-06" db="EMBL/GenBank/DDBJ databases">
        <title>WGS assembly of Brachypodium distachyon.</title>
        <authorList>
            <consortium name="The International Brachypodium Initiative"/>
            <person name="Lucas S."/>
            <person name="Harmon-Smith M."/>
            <person name="Lail K."/>
            <person name="Tice H."/>
            <person name="Grimwood J."/>
            <person name="Bruce D."/>
            <person name="Barry K."/>
            <person name="Shu S."/>
            <person name="Lindquist E."/>
            <person name="Wang M."/>
            <person name="Pitluck S."/>
            <person name="Vogel J.P."/>
            <person name="Garvin D.F."/>
            <person name="Mockler T.C."/>
            <person name="Schmutz J."/>
            <person name="Rokhsar D."/>
            <person name="Bevan M.W."/>
        </authorList>
    </citation>
    <scope>NUCLEOTIDE SEQUENCE</scope>
    <source>
        <strain evidence="11">Bd21</strain>
    </source>
</reference>
<dbReference type="STRING" id="15368.I1IBW7"/>
<dbReference type="Gene3D" id="3.40.50.300">
    <property type="entry name" value="P-loop containing nucleotide triphosphate hydrolases"/>
    <property type="match status" value="2"/>
</dbReference>
<dbReference type="GO" id="GO:0003729">
    <property type="term" value="F:mRNA binding"/>
    <property type="evidence" value="ECO:0007669"/>
    <property type="project" value="EnsemblPlants"/>
</dbReference>
<dbReference type="SMART" id="SM00490">
    <property type="entry name" value="HELICc"/>
    <property type="match status" value="1"/>
</dbReference>
<dbReference type="GO" id="GO:0009663">
    <property type="term" value="P:plasmodesma organization"/>
    <property type="evidence" value="ECO:0007669"/>
    <property type="project" value="EnsemblPlants"/>
</dbReference>
<dbReference type="EC" id="3.6.4.13" evidence="1"/>
<dbReference type="SUPFAM" id="SSF52540">
    <property type="entry name" value="P-loop containing nucleoside triphosphate hydrolases"/>
    <property type="match status" value="1"/>
</dbReference>
<dbReference type="PROSITE" id="PS51195">
    <property type="entry name" value="Q_MOTIF"/>
    <property type="match status" value="1"/>
</dbReference>
<protein>
    <recommendedName>
        <fullName evidence="1">RNA helicase</fullName>
        <ecNumber evidence="1">3.6.4.13</ecNumber>
    </recommendedName>
</protein>
<feature type="domain" description="DEAD-box RNA helicase Q" evidence="10">
    <location>
        <begin position="132"/>
        <end position="160"/>
    </location>
</feature>
<dbReference type="InterPro" id="IPR027417">
    <property type="entry name" value="P-loop_NTPase"/>
</dbReference>
<dbReference type="GO" id="GO:0005524">
    <property type="term" value="F:ATP binding"/>
    <property type="evidence" value="ECO:0007669"/>
    <property type="project" value="UniProtKB-KW"/>
</dbReference>
<dbReference type="HOGENOM" id="CLU_003041_1_3_1"/>
<organism evidence="11">
    <name type="scientific">Brachypodium distachyon</name>
    <name type="common">Purple false brome</name>
    <name type="synonym">Trachynia distachya</name>
    <dbReference type="NCBI Taxonomy" id="15368"/>
    <lineage>
        <taxon>Eukaryota</taxon>
        <taxon>Viridiplantae</taxon>
        <taxon>Streptophyta</taxon>
        <taxon>Embryophyta</taxon>
        <taxon>Tracheophyta</taxon>
        <taxon>Spermatophyta</taxon>
        <taxon>Magnoliopsida</taxon>
        <taxon>Liliopsida</taxon>
        <taxon>Poales</taxon>
        <taxon>Poaceae</taxon>
        <taxon>BOP clade</taxon>
        <taxon>Pooideae</taxon>
        <taxon>Stipodae</taxon>
        <taxon>Brachypodieae</taxon>
        <taxon>Brachypodium</taxon>
    </lineage>
</organism>
<dbReference type="InterPro" id="IPR044742">
    <property type="entry name" value="DEAD/DEAH_RhlB"/>
</dbReference>
<dbReference type="InterPro" id="IPR011545">
    <property type="entry name" value="DEAD/DEAH_box_helicase_dom"/>
</dbReference>
<dbReference type="GO" id="GO:0005739">
    <property type="term" value="C:mitochondrion"/>
    <property type="evidence" value="ECO:0007669"/>
    <property type="project" value="EnsemblPlants"/>
</dbReference>
<dbReference type="InterPro" id="IPR014014">
    <property type="entry name" value="RNA_helicase_DEAD_Q_motif"/>
</dbReference>
<evidence type="ECO:0000256" key="5">
    <source>
        <dbReference type="ARBA" id="ARBA00022840"/>
    </source>
</evidence>
<keyword evidence="2" id="KW-0547">Nucleotide-binding</keyword>
<keyword evidence="5" id="KW-0067">ATP-binding</keyword>
<evidence type="ECO:0000259" key="10">
    <source>
        <dbReference type="PROSITE" id="PS51195"/>
    </source>
</evidence>
<evidence type="ECO:0000256" key="6">
    <source>
        <dbReference type="ARBA" id="ARBA00047984"/>
    </source>
</evidence>